<evidence type="ECO:0000313" key="2">
    <source>
        <dbReference type="EMBL" id="PBK62840.1"/>
    </source>
</evidence>
<keyword evidence="1" id="KW-1133">Transmembrane helix</keyword>
<dbReference type="STRING" id="1076256.A0A2H3AZA7"/>
<gene>
    <name evidence="2" type="ORF">ARMSODRAFT_980468</name>
</gene>
<protein>
    <submittedName>
        <fullName evidence="2">Uncharacterized protein</fullName>
    </submittedName>
</protein>
<name>A0A2H3AZA7_9AGAR</name>
<feature type="transmembrane region" description="Helical" evidence="1">
    <location>
        <begin position="20"/>
        <end position="38"/>
    </location>
</feature>
<dbReference type="Proteomes" id="UP000218334">
    <property type="component" value="Unassembled WGS sequence"/>
</dbReference>
<accession>A0A2H3AZA7</accession>
<keyword evidence="1" id="KW-0472">Membrane</keyword>
<evidence type="ECO:0000313" key="3">
    <source>
        <dbReference type="Proteomes" id="UP000218334"/>
    </source>
</evidence>
<dbReference type="EMBL" id="KZ293463">
    <property type="protein sequence ID" value="PBK62840.1"/>
    <property type="molecule type" value="Genomic_DNA"/>
</dbReference>
<sequence length="717" mass="80875">MESFKLKTLITSIQSIELAFYHIHLAAFVFTPLVLYQLPGFTPSMLLRNDSDRDIEGKLVDVDHVAAGHPFFIDDDYGALLPYYLPWHDAIADPISEHCENLPVATLSLANHTNDTAPTKLFKHSTPGAYRKFQRKMTMPYTSTLEVNRTKWLDFDLDMGRVLSYLVLMYFVENHAYLKRGLSRQEAIVWNCGLSLVDLGMVPFRTAYLMISTVHLHPSVRKSTVVSVSASVPLSPITANNGFKSNAAPDTYCGQVLEYLSMGSSIIDKVLDEIRGRVVLPALTMATTTTKFAHVSSNAGLVEDIALYEKDLSAEEHQGECRAPILTMPRLLIHFRIESQQLELIEDYGFYIVRAATRNRTQNEVRVQFRDGIWNWQVLLGKQDSSLLISRPPVPHFYSLDAANHARTCSSSTTVEQGQVINVAEGEGPHVGGTFIVIISNPELDKDIWQNRIRCAVYLHLSLLLEHAFLQGCPVPLPFPSSMQMLSPITPPRMTSSSMEMESGSSRCNTFITNIVRLWFSSFGSIVHSPSLPYQETEDWNLELTPTRSSEDAPLPRLKRLLSHRHFHSLAVAEEQPNNHIWHRNRKPLTIQSTMPQYPLSTSPSIGVWVWMRGLTYHQDEKDQLSEVIRDMHVKEGDNTYPIAKKWVHASVSIVAEVGAKTIHPSLEDVMVVDQEEEEEDQDNEDVELLLYLSCAACRMKTDMKSLMNAGLANIVL</sequence>
<keyword evidence="3" id="KW-1185">Reference proteome</keyword>
<organism evidence="2 3">
    <name type="scientific">Armillaria solidipes</name>
    <dbReference type="NCBI Taxonomy" id="1076256"/>
    <lineage>
        <taxon>Eukaryota</taxon>
        <taxon>Fungi</taxon>
        <taxon>Dikarya</taxon>
        <taxon>Basidiomycota</taxon>
        <taxon>Agaricomycotina</taxon>
        <taxon>Agaricomycetes</taxon>
        <taxon>Agaricomycetidae</taxon>
        <taxon>Agaricales</taxon>
        <taxon>Marasmiineae</taxon>
        <taxon>Physalacriaceae</taxon>
        <taxon>Armillaria</taxon>
    </lineage>
</organism>
<evidence type="ECO:0000256" key="1">
    <source>
        <dbReference type="SAM" id="Phobius"/>
    </source>
</evidence>
<dbReference type="AlphaFoldDB" id="A0A2H3AZA7"/>
<reference evidence="3" key="1">
    <citation type="journal article" date="2017" name="Nat. Ecol. Evol.">
        <title>Genome expansion and lineage-specific genetic innovations in the forest pathogenic fungi Armillaria.</title>
        <authorList>
            <person name="Sipos G."/>
            <person name="Prasanna A.N."/>
            <person name="Walter M.C."/>
            <person name="O'Connor E."/>
            <person name="Balint B."/>
            <person name="Krizsan K."/>
            <person name="Kiss B."/>
            <person name="Hess J."/>
            <person name="Varga T."/>
            <person name="Slot J."/>
            <person name="Riley R."/>
            <person name="Boka B."/>
            <person name="Rigling D."/>
            <person name="Barry K."/>
            <person name="Lee J."/>
            <person name="Mihaltcheva S."/>
            <person name="LaButti K."/>
            <person name="Lipzen A."/>
            <person name="Waldron R."/>
            <person name="Moloney N.M."/>
            <person name="Sperisen C."/>
            <person name="Kredics L."/>
            <person name="Vagvoelgyi C."/>
            <person name="Patrignani A."/>
            <person name="Fitzpatrick D."/>
            <person name="Nagy I."/>
            <person name="Doyle S."/>
            <person name="Anderson J.B."/>
            <person name="Grigoriev I.V."/>
            <person name="Gueldener U."/>
            <person name="Muensterkoetter M."/>
            <person name="Nagy L.G."/>
        </authorList>
    </citation>
    <scope>NUCLEOTIDE SEQUENCE [LARGE SCALE GENOMIC DNA]</scope>
    <source>
        <strain evidence="3">28-4</strain>
    </source>
</reference>
<keyword evidence="1" id="KW-0812">Transmembrane</keyword>
<proteinExistence type="predicted"/>